<evidence type="ECO:0000313" key="9">
    <source>
        <dbReference type="Proteomes" id="UP000832011"/>
    </source>
</evidence>
<gene>
    <name evidence="8" type="ORF">LVJ82_06925</name>
</gene>
<feature type="chain" id="PRO_5046407226" description="Lipoprotein" evidence="7">
    <location>
        <begin position="25"/>
        <end position="290"/>
    </location>
</feature>
<evidence type="ECO:0000256" key="7">
    <source>
        <dbReference type="SAM" id="SignalP"/>
    </source>
</evidence>
<evidence type="ECO:0000313" key="8">
    <source>
        <dbReference type="EMBL" id="UOO90693.1"/>
    </source>
</evidence>
<keyword evidence="3" id="KW-0472">Membrane</keyword>
<dbReference type="Gene3D" id="3.40.190.10">
    <property type="entry name" value="Periplasmic binding protein-like II"/>
    <property type="match status" value="2"/>
</dbReference>
<evidence type="ECO:0000256" key="4">
    <source>
        <dbReference type="ARBA" id="ARBA00023139"/>
    </source>
</evidence>
<dbReference type="PROSITE" id="PS51257">
    <property type="entry name" value="PROKAR_LIPOPROTEIN"/>
    <property type="match status" value="1"/>
</dbReference>
<dbReference type="EMBL" id="CP091511">
    <property type="protein sequence ID" value="UOO90693.1"/>
    <property type="molecule type" value="Genomic_DNA"/>
</dbReference>
<proteinExistence type="inferred from homology"/>
<organism evidence="8 9">
    <name type="scientific">Vitreoscilla massiliensis</name>
    <dbReference type="NCBI Taxonomy" id="1689272"/>
    <lineage>
        <taxon>Bacteria</taxon>
        <taxon>Pseudomonadati</taxon>
        <taxon>Pseudomonadota</taxon>
        <taxon>Betaproteobacteria</taxon>
        <taxon>Neisseriales</taxon>
        <taxon>Neisseriaceae</taxon>
        <taxon>Vitreoscilla</taxon>
    </lineage>
</organism>
<dbReference type="InterPro" id="IPR004872">
    <property type="entry name" value="Lipoprotein_NlpA"/>
</dbReference>
<keyword evidence="9" id="KW-1185">Reference proteome</keyword>
<accession>A0ABY4E8D7</accession>
<feature type="signal peptide" evidence="7">
    <location>
        <begin position="1"/>
        <end position="24"/>
    </location>
</feature>
<keyword evidence="4" id="KW-0564">Palmitate</keyword>
<dbReference type="PIRSF" id="PIRSF002854">
    <property type="entry name" value="MetQ"/>
    <property type="match status" value="1"/>
</dbReference>
<evidence type="ECO:0000256" key="5">
    <source>
        <dbReference type="ARBA" id="ARBA00023288"/>
    </source>
</evidence>
<comment type="subcellular location">
    <subcellularLocation>
        <location evidence="1">Membrane</location>
        <topology evidence="1">Lipid-anchor</topology>
    </subcellularLocation>
</comment>
<dbReference type="Pfam" id="PF03180">
    <property type="entry name" value="Lipoprotein_9"/>
    <property type="match status" value="1"/>
</dbReference>
<dbReference type="SUPFAM" id="SSF53850">
    <property type="entry name" value="Periplasmic binding protein-like II"/>
    <property type="match status" value="1"/>
</dbReference>
<sequence length="290" mass="30902">MIHAIKKSAALLTLLAVVACSNSAANQASTDAKAPAQAETTKIVIGSMGADSDIWRYIAKSQAAKDAGLQIEVKDINDGITLNKATAEGQVDVNAFQSWAYFKTFNKTNGDSLAALSTTYLEPMGLYSKKFQDLKALPQGATVAIPNDTANTSRALRLLEEAQLLKLKADFDPVTGTVQDIADNPKKLNIKLVQGASGPRVLGDVDLAAIGNTNALESGLNVTKDALFHEQVGERVINNINILATKKDRANDAALQKLSALYHQPAVDAYIKEHFGGTKLDVNQPISSLN</sequence>
<reference evidence="8 9" key="1">
    <citation type="journal article" date="2022" name="Res Sq">
        <title>Evolution of multicellular longitudinally dividing oral cavity symbionts (Neisseriaceae).</title>
        <authorList>
            <person name="Nyongesa S."/>
            <person name="Weber P."/>
            <person name="Bernet E."/>
            <person name="Pullido F."/>
            <person name="Nieckarz M."/>
            <person name="Delaby M."/>
            <person name="Nieves C."/>
            <person name="Viehboeck T."/>
            <person name="Krause N."/>
            <person name="Rivera-Millot A."/>
            <person name="Nakamura A."/>
            <person name="Vischer N."/>
            <person name="VanNieuwenhze M."/>
            <person name="Brun Y."/>
            <person name="Cava F."/>
            <person name="Bulgheresi S."/>
            <person name="Veyrier F."/>
        </authorList>
    </citation>
    <scope>NUCLEOTIDE SEQUENCE [LARGE SCALE GENOMIC DNA]</scope>
    <source>
        <strain evidence="8 9">SN4</strain>
    </source>
</reference>
<dbReference type="RefSeq" id="WP_199822533.1">
    <property type="nucleotide sequence ID" value="NZ_CABKVG010000005.1"/>
</dbReference>
<evidence type="ECO:0000256" key="2">
    <source>
        <dbReference type="ARBA" id="ARBA00022729"/>
    </source>
</evidence>
<keyword evidence="5 6" id="KW-0449">Lipoprotein</keyword>
<dbReference type="PANTHER" id="PTHR30429">
    <property type="entry name" value="D-METHIONINE-BINDING LIPOPROTEIN METQ"/>
    <property type="match status" value="1"/>
</dbReference>
<name>A0ABY4E8D7_9NEIS</name>
<evidence type="ECO:0000256" key="6">
    <source>
        <dbReference type="PIRNR" id="PIRNR002854"/>
    </source>
</evidence>
<protein>
    <recommendedName>
        <fullName evidence="6">Lipoprotein</fullName>
    </recommendedName>
</protein>
<dbReference type="PANTHER" id="PTHR30429:SF3">
    <property type="entry name" value="LIPOPROTEIN"/>
    <property type="match status" value="1"/>
</dbReference>
<evidence type="ECO:0000256" key="1">
    <source>
        <dbReference type="ARBA" id="ARBA00004635"/>
    </source>
</evidence>
<comment type="similarity">
    <text evidence="6">Belongs to the nlpA lipoprotein family.</text>
</comment>
<evidence type="ECO:0000256" key="3">
    <source>
        <dbReference type="ARBA" id="ARBA00023136"/>
    </source>
</evidence>
<dbReference type="Proteomes" id="UP000832011">
    <property type="component" value="Chromosome"/>
</dbReference>
<keyword evidence="2 7" id="KW-0732">Signal</keyword>